<gene>
    <name evidence="1" type="ORF">KQ910_23140</name>
</gene>
<dbReference type="RefSeq" id="WP_216965670.1">
    <property type="nucleotide sequence ID" value="NZ_JAHOPB010000002.1"/>
</dbReference>
<reference evidence="1 2" key="1">
    <citation type="submission" date="2021-06" db="EMBL/GenBank/DDBJ databases">
        <authorList>
            <person name="Lee D.H."/>
        </authorList>
    </citation>
    <scope>NUCLEOTIDE SEQUENCE [LARGE SCALE GENOMIC DNA]</scope>
    <source>
        <strain evidence="1 2">MMS21-HV4-11</strain>
    </source>
</reference>
<comment type="caution">
    <text evidence="1">The sequence shown here is derived from an EMBL/GenBank/DDBJ whole genome shotgun (WGS) entry which is preliminary data.</text>
</comment>
<evidence type="ECO:0008006" key="3">
    <source>
        <dbReference type="Google" id="ProtNLM"/>
    </source>
</evidence>
<sequence>MRKSFVAIGAVLVLIGVGAASLPFVESFAATRLRAALERGGLTAETVKVGLLDRSIRLRGISGGAHSELKIDEWEAGGLAWPLGELVRGRVPLGGLSWGDPLQVARFHMRNFRLATPDTGDSWAIGELTAVNFDLPRYDAVYEGPFRNEVMLARLLGALSVERLELSDASHVTFEQTSYSASRLSVAGYRRGLVASVEMKDFQVKPASARMAGLTIADITARDVDVRRPIAVGSSLDWEPGTPIGRVPVAQGRMTGFGGDLMARYGMSLASVSTETVAEGSETSRSRLRIEDFTLAPSLRSVEALGMRMVLQSMNLKEVRLGFDCSSVEDRARHVVTVEDCKLSGPELADVSLAARVVDTDDEFWRALDEADFFALLGTKAALKSARLVVADKSLLQRSLQAKSRLSGQPAAAERAALAAEIRRYQPPGVLITQDMSKLLDSIARFVEQGGTLTVEASPQPALGLEKIDYLLRPGADLVNALGLTATVSR</sequence>
<proteinExistence type="predicted"/>
<name>A0ABS6IPZ8_9HYPH</name>
<protein>
    <recommendedName>
        <fullName evidence="3">AsmA family protein</fullName>
    </recommendedName>
</protein>
<evidence type="ECO:0000313" key="2">
    <source>
        <dbReference type="Proteomes" id="UP000727907"/>
    </source>
</evidence>
<organism evidence="1 2">
    <name type="scientific">Reyranella humidisoli</name>
    <dbReference type="NCBI Taxonomy" id="2849149"/>
    <lineage>
        <taxon>Bacteria</taxon>
        <taxon>Pseudomonadati</taxon>
        <taxon>Pseudomonadota</taxon>
        <taxon>Alphaproteobacteria</taxon>
        <taxon>Hyphomicrobiales</taxon>
        <taxon>Reyranellaceae</taxon>
        <taxon>Reyranella</taxon>
    </lineage>
</organism>
<evidence type="ECO:0000313" key="1">
    <source>
        <dbReference type="EMBL" id="MBU8876689.1"/>
    </source>
</evidence>
<keyword evidence="2" id="KW-1185">Reference proteome</keyword>
<dbReference type="EMBL" id="JAHOPB010000002">
    <property type="protein sequence ID" value="MBU8876689.1"/>
    <property type="molecule type" value="Genomic_DNA"/>
</dbReference>
<accession>A0ABS6IPZ8</accession>
<dbReference type="Proteomes" id="UP000727907">
    <property type="component" value="Unassembled WGS sequence"/>
</dbReference>